<dbReference type="InterPro" id="IPR000569">
    <property type="entry name" value="HECT_dom"/>
</dbReference>
<dbReference type="GO" id="GO:0009966">
    <property type="term" value="P:regulation of signal transduction"/>
    <property type="evidence" value="ECO:0007669"/>
    <property type="project" value="UniProtKB-ARBA"/>
</dbReference>
<evidence type="ECO:0000313" key="16">
    <source>
        <dbReference type="Proteomes" id="UP001187531"/>
    </source>
</evidence>
<evidence type="ECO:0000256" key="4">
    <source>
        <dbReference type="ARBA" id="ARBA00022499"/>
    </source>
</evidence>
<evidence type="ECO:0000256" key="12">
    <source>
        <dbReference type="ARBA" id="ARBA00081642"/>
    </source>
</evidence>
<dbReference type="PROSITE" id="PS50096">
    <property type="entry name" value="IQ"/>
    <property type="match status" value="1"/>
</dbReference>
<name>A0AA88LF95_ARTSF</name>
<evidence type="ECO:0000256" key="6">
    <source>
        <dbReference type="ARBA" id="ARBA00022786"/>
    </source>
</evidence>
<proteinExistence type="inferred from homology"/>
<dbReference type="Gene3D" id="3.90.1750.10">
    <property type="entry name" value="Hect, E3 ligase catalytic domains"/>
    <property type="match status" value="1"/>
</dbReference>
<dbReference type="GO" id="GO:0061630">
    <property type="term" value="F:ubiquitin protein ligase activity"/>
    <property type="evidence" value="ECO:0007669"/>
    <property type="project" value="UniProtKB-EC"/>
</dbReference>
<comment type="subunit">
    <text evidence="9">Interacts with 26S proteasomes. Interacts (via the HECT domain) with UBE2D1 and, less efficiently, with UBE2L3.</text>
</comment>
<dbReference type="EC" id="2.3.2.26" evidence="3"/>
<keyword evidence="5" id="KW-0808">Transferase</keyword>
<dbReference type="FunFam" id="3.90.1750.10:FF:000026">
    <property type="entry name" value="E3 ubiquitin-protein ligase HACE1"/>
    <property type="match status" value="1"/>
</dbReference>
<dbReference type="InterPro" id="IPR044611">
    <property type="entry name" value="E3A/B/C-like"/>
</dbReference>
<keyword evidence="7" id="KW-0832">Ubl conjugation</keyword>
<evidence type="ECO:0000256" key="5">
    <source>
        <dbReference type="ARBA" id="ARBA00022679"/>
    </source>
</evidence>
<dbReference type="SUPFAM" id="SSF56204">
    <property type="entry name" value="Hect, E3 ligase catalytic domain"/>
    <property type="match status" value="1"/>
</dbReference>
<comment type="pathway">
    <text evidence="2">Protein modification; protein ubiquitination.</text>
</comment>
<feature type="active site" description="Glycyl thioester intermediate" evidence="13">
    <location>
        <position position="990"/>
    </location>
</feature>
<dbReference type="GO" id="GO:0000209">
    <property type="term" value="P:protein polyubiquitination"/>
    <property type="evidence" value="ECO:0007669"/>
    <property type="project" value="InterPro"/>
</dbReference>
<evidence type="ECO:0000256" key="11">
    <source>
        <dbReference type="ARBA" id="ARBA00077269"/>
    </source>
</evidence>
<keyword evidence="16" id="KW-1185">Reference proteome</keyword>
<keyword evidence="4" id="KW-1017">Isopeptide bond</keyword>
<dbReference type="EMBL" id="JAVRJZ010000003">
    <property type="protein sequence ID" value="KAK2724499.1"/>
    <property type="molecule type" value="Genomic_DNA"/>
</dbReference>
<comment type="caution">
    <text evidence="15">The sequence shown here is derived from an EMBL/GenBank/DDBJ whole genome shotgun (WGS) entry which is preliminary data.</text>
</comment>
<dbReference type="InterPro" id="IPR035983">
    <property type="entry name" value="Hect_E3_ubiquitin_ligase"/>
</dbReference>
<feature type="domain" description="HECT" evidence="14">
    <location>
        <begin position="685"/>
        <end position="1022"/>
    </location>
</feature>
<dbReference type="Gene3D" id="3.30.2160.10">
    <property type="entry name" value="Hect, E3 ligase catalytic domain"/>
    <property type="match status" value="1"/>
</dbReference>
<comment type="catalytic activity">
    <reaction evidence="1">
        <text>S-ubiquitinyl-[E2 ubiquitin-conjugating enzyme]-L-cysteine + [acceptor protein]-L-lysine = [E2 ubiquitin-conjugating enzyme]-L-cysteine + N(6)-ubiquitinyl-[acceptor protein]-L-lysine.</text>
        <dbReference type="EC" id="2.3.2.26"/>
    </reaction>
</comment>
<sequence length="1022" mass="116961">MYLFEGKFCSEPEQDLSGRRIVDRDALLSTVHSQREQRKELRLAHVSATKCQSAVRMYLTKTQLKRSLRTEYDEGLPQKDIEYLLKRFNYFYDPCVDESRIRQMSEMALKNLQQIRSGCSASIIWSYRTAQFTSHVLNFVIKVLREGKEGNIPLARFYRFLEAITQVKGDECDSALEKFYRFIFRLGYMKGIRTLVDLKIPPPYEETVKPPTPISAVIFEMITQSFSLSSIRQDTARALIGPILAEPYTDPLRNFILPSLLSLGSELPLAEILVETQQSLRVREIEPTPWILHSILYLCTKSFGRSESMSEIRRLYLPLLSQLMTGLKAFETVDSNSIEEDLEEEDISEEMTDLNEKHINDDSLTLINSNEHAQMILKGLAKEDPRNKEIIGSICKMCHSLLLIAKSSSMHFGLLRTVANEIKLLRHLWLEALDAKRDSVFGSEIPLIQLLMRGIFPSLAECEKIVPRINVFCSLFSWYLFTVHDEEFFGRTEAAAQSSVPFSLSEMIDMSLTLRELCVGLVELAYPSTVLTEKEILKTNFDPKVWNCLFKAVVSLLRHVHTRDTRHRFCPEGTWTASRIGEDIPLNISTFEKKPKLFTQPQRIKYKKGSGPSLSVRESRANAILHEAPFLFSFTSRVKLFQSLIGQDKEVSQAMSEFLPQGNVFVRIRRSYLYEDAFDNLSLENVPNIKKRLRVQLINFTGLDEAGIDGGGILREFTSELLKTAFDPNRGFFKMSEDNMLYPNPNVNLIVEDFPKHYFFIGRMLGKALFENLLVELPLANFFLSKLLGRSSSSDINSLASLDPTLHRNLLYLRDYKGDVSELELDFTIVTQEFGDTRTVELKPGGSSISVTSANRIEYIYLVADYKLNKQIQLQCAAFRQGLADVIPLSWLRMFNYKELHVLISGAEVPIDIQDLKRHTTYSGGYDEAHQVIKNFWKIAEEMSDEQKRKLLRFVTSCSRPPLLGFKELTPSFCIQNTGPEIRLPSASTCMNLLKLPEIQDFKLLKEKVIYAIESGAGFELS</sequence>
<dbReference type="FunFam" id="3.30.2160.10:FF:000002">
    <property type="entry name" value="Putative Ubiquitin-protein ligase E3C"/>
    <property type="match status" value="1"/>
</dbReference>
<evidence type="ECO:0000256" key="1">
    <source>
        <dbReference type="ARBA" id="ARBA00000885"/>
    </source>
</evidence>
<dbReference type="PANTHER" id="PTHR45700:SF2">
    <property type="entry name" value="UBIQUITIN-PROTEIN LIGASE E3C"/>
    <property type="match status" value="1"/>
</dbReference>
<evidence type="ECO:0000259" key="14">
    <source>
        <dbReference type="PROSITE" id="PS50237"/>
    </source>
</evidence>
<evidence type="ECO:0000313" key="15">
    <source>
        <dbReference type="EMBL" id="KAK2724499.1"/>
    </source>
</evidence>
<dbReference type="Proteomes" id="UP001187531">
    <property type="component" value="Unassembled WGS sequence"/>
</dbReference>
<evidence type="ECO:0000256" key="10">
    <source>
        <dbReference type="ARBA" id="ARBA00067506"/>
    </source>
</evidence>
<dbReference type="FunFam" id="3.90.1750.10:FF:000014">
    <property type="entry name" value="Putative Ubiquitin-protein ligase E3C"/>
    <property type="match status" value="1"/>
</dbReference>
<dbReference type="PROSITE" id="PS50237">
    <property type="entry name" value="HECT"/>
    <property type="match status" value="1"/>
</dbReference>
<dbReference type="Pfam" id="PF00632">
    <property type="entry name" value="HECT"/>
    <property type="match status" value="1"/>
</dbReference>
<protein>
    <recommendedName>
        <fullName evidence="10">Ubiquitin-protein ligase E3C</fullName>
        <ecNumber evidence="3">2.3.2.26</ecNumber>
    </recommendedName>
    <alternativeName>
        <fullName evidence="11">HECT-type ubiquitin transferase E3C</fullName>
    </alternativeName>
    <alternativeName>
        <fullName evidence="12">RTA-associated ubiquitin ligase</fullName>
    </alternativeName>
</protein>
<dbReference type="SMART" id="SM00119">
    <property type="entry name" value="HECTc"/>
    <property type="match status" value="1"/>
</dbReference>
<evidence type="ECO:0000256" key="7">
    <source>
        <dbReference type="ARBA" id="ARBA00022843"/>
    </source>
</evidence>
<dbReference type="Gene3D" id="3.30.2410.10">
    <property type="entry name" value="Hect, E3 ligase catalytic domain"/>
    <property type="match status" value="1"/>
</dbReference>
<comment type="similarity">
    <text evidence="8">Belongs to the UBE3C family.</text>
</comment>
<dbReference type="CDD" id="cd00078">
    <property type="entry name" value="HECTc"/>
    <property type="match status" value="1"/>
</dbReference>
<evidence type="ECO:0000256" key="2">
    <source>
        <dbReference type="ARBA" id="ARBA00004906"/>
    </source>
</evidence>
<dbReference type="GO" id="GO:0006511">
    <property type="term" value="P:ubiquitin-dependent protein catabolic process"/>
    <property type="evidence" value="ECO:0007669"/>
    <property type="project" value="TreeGrafter"/>
</dbReference>
<dbReference type="PANTHER" id="PTHR45700">
    <property type="entry name" value="UBIQUITIN-PROTEIN LIGASE E3C"/>
    <property type="match status" value="1"/>
</dbReference>
<accession>A0AA88LF95</accession>
<dbReference type="FunFam" id="3.30.2410.10:FF:000011">
    <property type="entry name" value="Putative Ubiquitin-protein ligase E3C"/>
    <property type="match status" value="1"/>
</dbReference>
<reference evidence="15" key="1">
    <citation type="submission" date="2023-07" db="EMBL/GenBank/DDBJ databases">
        <title>Chromosome-level genome assembly of Artemia franciscana.</title>
        <authorList>
            <person name="Jo E."/>
        </authorList>
    </citation>
    <scope>NUCLEOTIDE SEQUENCE</scope>
    <source>
        <tissue evidence="15">Whole body</tissue>
    </source>
</reference>
<keyword evidence="6 13" id="KW-0833">Ubl conjugation pathway</keyword>
<dbReference type="AlphaFoldDB" id="A0AA88LF95"/>
<evidence type="ECO:0000256" key="3">
    <source>
        <dbReference type="ARBA" id="ARBA00012485"/>
    </source>
</evidence>
<evidence type="ECO:0000256" key="8">
    <source>
        <dbReference type="ARBA" id="ARBA00061050"/>
    </source>
</evidence>
<organism evidence="15 16">
    <name type="scientific">Artemia franciscana</name>
    <name type="common">Brine shrimp</name>
    <name type="synonym">Artemia sanfranciscana</name>
    <dbReference type="NCBI Taxonomy" id="6661"/>
    <lineage>
        <taxon>Eukaryota</taxon>
        <taxon>Metazoa</taxon>
        <taxon>Ecdysozoa</taxon>
        <taxon>Arthropoda</taxon>
        <taxon>Crustacea</taxon>
        <taxon>Branchiopoda</taxon>
        <taxon>Anostraca</taxon>
        <taxon>Artemiidae</taxon>
        <taxon>Artemia</taxon>
    </lineage>
</organism>
<evidence type="ECO:0000256" key="13">
    <source>
        <dbReference type="PROSITE-ProRule" id="PRU00104"/>
    </source>
</evidence>
<gene>
    <name evidence="15" type="ORF">QYM36_001116</name>
</gene>
<evidence type="ECO:0000256" key="9">
    <source>
        <dbReference type="ARBA" id="ARBA00063372"/>
    </source>
</evidence>